<dbReference type="eggNOG" id="KOG3665">
    <property type="taxonomic scope" value="Eukaryota"/>
</dbReference>
<keyword evidence="2" id="KW-1185">Reference proteome</keyword>
<dbReference type="PANTHER" id="PTHR12904:SF28">
    <property type="entry name" value="ATP SYNTHASE SUBUNIT ALPHA-RELATED"/>
    <property type="match status" value="1"/>
</dbReference>
<dbReference type="InterPro" id="IPR051341">
    <property type="entry name" value="Zyg-11_UBL_adapter"/>
</dbReference>
<dbReference type="Proteomes" id="UP000008068">
    <property type="component" value="Unassembled WGS sequence"/>
</dbReference>
<proteinExistence type="predicted"/>
<dbReference type="GO" id="GO:0031462">
    <property type="term" value="C:Cul2-RING ubiquitin ligase complex"/>
    <property type="evidence" value="ECO:0007669"/>
    <property type="project" value="TreeGrafter"/>
</dbReference>
<dbReference type="InParanoid" id="G0PCV5"/>
<dbReference type="HOGENOM" id="CLU_054450_0_0_1"/>
<dbReference type="EMBL" id="GL380255">
    <property type="protein sequence ID" value="EGT51316.1"/>
    <property type="molecule type" value="Genomic_DNA"/>
</dbReference>
<dbReference type="InterPro" id="IPR032675">
    <property type="entry name" value="LRR_dom_sf"/>
</dbReference>
<dbReference type="SUPFAM" id="SSF52058">
    <property type="entry name" value="L domain-like"/>
    <property type="match status" value="1"/>
</dbReference>
<organism evidence="2">
    <name type="scientific">Caenorhabditis brenneri</name>
    <name type="common">Nematode worm</name>
    <dbReference type="NCBI Taxonomy" id="135651"/>
    <lineage>
        <taxon>Eukaryota</taxon>
        <taxon>Metazoa</taxon>
        <taxon>Ecdysozoa</taxon>
        <taxon>Nematoda</taxon>
        <taxon>Chromadorea</taxon>
        <taxon>Rhabditida</taxon>
        <taxon>Rhabditina</taxon>
        <taxon>Rhabditomorpha</taxon>
        <taxon>Rhabditoidea</taxon>
        <taxon>Rhabditidae</taxon>
        <taxon>Peloderinae</taxon>
        <taxon>Caenorhabditis</taxon>
    </lineage>
</organism>
<name>G0PCV5_CAEBE</name>
<dbReference type="OrthoDB" id="5783533at2759"/>
<sequence>MPKYLFIAYFLGDILSEETKRELRELDISGTETLGITFGDNWLEAVSLMFPKLEVLNISHREFSSEEFAISCKNLPNLHTLRIGHYQLKNLNGISKLKNLTNLVIDKSKFSKKKDLEELFRLKNLKKFSFSENRHADWDYDFYFAKRFPKLTHLEIRWEKADDGFLEKILPKLPKLEVVVAINTKINGSSAPPSIKVFTSTKATTIMESIAYFRINGDQKQIRDAIMRFWEIYHYVEGRRLSEPEELAVCVDKMEMLFESFKFDQEMSESTIHCLDFIAGKIIEDNQEANADKILNVLLKILKYHLRIKTPPENDIFKKIFPRIERLIFVARHPNINTICALSMQIILLGKGDFIFEQMCATVLSVFLDDMDLSSELFESINFRKLYEYLKKIVKRKDQCRLRIDRTRDVIRYIELFM</sequence>
<protein>
    <submittedName>
        <fullName evidence="1">Uncharacterized protein</fullName>
    </submittedName>
</protein>
<dbReference type="AlphaFoldDB" id="G0PCV5"/>
<dbReference type="Gene3D" id="3.80.10.10">
    <property type="entry name" value="Ribonuclease Inhibitor"/>
    <property type="match status" value="1"/>
</dbReference>
<evidence type="ECO:0000313" key="2">
    <source>
        <dbReference type="Proteomes" id="UP000008068"/>
    </source>
</evidence>
<evidence type="ECO:0000313" key="1">
    <source>
        <dbReference type="EMBL" id="EGT51316.1"/>
    </source>
</evidence>
<dbReference type="PANTHER" id="PTHR12904">
    <property type="match status" value="1"/>
</dbReference>
<reference evidence="2" key="1">
    <citation type="submission" date="2011-07" db="EMBL/GenBank/DDBJ databases">
        <authorList>
            <consortium name="Caenorhabditis brenneri Sequencing and Analysis Consortium"/>
            <person name="Wilson R.K."/>
        </authorList>
    </citation>
    <scope>NUCLEOTIDE SEQUENCE [LARGE SCALE GENOMIC DNA]</scope>
    <source>
        <strain evidence="2">PB2801</strain>
    </source>
</reference>
<gene>
    <name evidence="1" type="ORF">CAEBREN_16319</name>
</gene>
<accession>G0PCV5</accession>